<keyword evidence="1 4" id="KW-0349">Heme</keyword>
<feature type="region of interest" description="Disordered" evidence="6">
    <location>
        <begin position="260"/>
        <end position="280"/>
    </location>
</feature>
<feature type="coiled-coil region" evidence="5">
    <location>
        <begin position="146"/>
        <end position="173"/>
    </location>
</feature>
<keyword evidence="5" id="KW-0175">Coiled coil</keyword>
<dbReference type="Gene3D" id="1.10.760.10">
    <property type="entry name" value="Cytochrome c-like domain"/>
    <property type="match status" value="1"/>
</dbReference>
<keyword evidence="3 4" id="KW-0408">Iron</keyword>
<dbReference type="PANTHER" id="PTHR33751:SF1">
    <property type="entry name" value="CBB3-TYPE CYTOCHROME C OXIDASE SUBUNIT FIXP"/>
    <property type="match status" value="1"/>
</dbReference>
<dbReference type="Gene3D" id="6.10.280.130">
    <property type="match status" value="1"/>
</dbReference>
<dbReference type="InterPro" id="IPR038414">
    <property type="entry name" value="CcoP_N_sf"/>
</dbReference>
<organism evidence="9 10">
    <name type="scientific">Flammeovirga pacifica</name>
    <dbReference type="NCBI Taxonomy" id="915059"/>
    <lineage>
        <taxon>Bacteria</taxon>
        <taxon>Pseudomonadati</taxon>
        <taxon>Bacteroidota</taxon>
        <taxon>Cytophagia</taxon>
        <taxon>Cytophagales</taxon>
        <taxon>Flammeovirgaceae</taxon>
        <taxon>Flammeovirga</taxon>
    </lineage>
</organism>
<evidence type="ECO:0000313" key="10">
    <source>
        <dbReference type="Proteomes" id="UP000179797"/>
    </source>
</evidence>
<dbReference type="AlphaFoldDB" id="A0A1S1Z5U0"/>
<keyword evidence="2 4" id="KW-0479">Metal-binding</keyword>
<reference evidence="9 10" key="1">
    <citation type="journal article" date="2012" name="Int. J. Syst. Evol. Microbiol.">
        <title>Flammeovirga pacifica sp. nov., isolated from deep-sea sediment.</title>
        <authorList>
            <person name="Xu H."/>
            <person name="Fu Y."/>
            <person name="Yang N."/>
            <person name="Ding Z."/>
            <person name="Lai Q."/>
            <person name="Zeng R."/>
        </authorList>
    </citation>
    <scope>NUCLEOTIDE SEQUENCE [LARGE SCALE GENOMIC DNA]</scope>
    <source>
        <strain evidence="10">DSM 24597 / LMG 26175 / WPAGA1</strain>
    </source>
</reference>
<dbReference type="STRING" id="915059.NH26_10490"/>
<evidence type="ECO:0000256" key="6">
    <source>
        <dbReference type="SAM" id="MobiDB-lite"/>
    </source>
</evidence>
<keyword evidence="7" id="KW-0812">Transmembrane</keyword>
<evidence type="ECO:0000256" key="2">
    <source>
        <dbReference type="ARBA" id="ARBA00022723"/>
    </source>
</evidence>
<gene>
    <name evidence="9" type="ORF">NH26_10490</name>
</gene>
<dbReference type="InterPro" id="IPR032858">
    <property type="entry name" value="CcoP_N"/>
</dbReference>
<evidence type="ECO:0000256" key="5">
    <source>
        <dbReference type="SAM" id="Coils"/>
    </source>
</evidence>
<evidence type="ECO:0000256" key="1">
    <source>
        <dbReference type="ARBA" id="ARBA00022617"/>
    </source>
</evidence>
<evidence type="ECO:0000256" key="4">
    <source>
        <dbReference type="PROSITE-ProRule" id="PRU00433"/>
    </source>
</evidence>
<dbReference type="SUPFAM" id="SSF46626">
    <property type="entry name" value="Cytochrome c"/>
    <property type="match status" value="1"/>
</dbReference>
<comment type="caution">
    <text evidence="9">The sequence shown here is derived from an EMBL/GenBank/DDBJ whole genome shotgun (WGS) entry which is preliminary data.</text>
</comment>
<proteinExistence type="predicted"/>
<feature type="domain" description="Cytochrome c" evidence="8">
    <location>
        <begin position="183"/>
        <end position="262"/>
    </location>
</feature>
<evidence type="ECO:0000256" key="7">
    <source>
        <dbReference type="SAM" id="Phobius"/>
    </source>
</evidence>
<feature type="transmembrane region" description="Helical" evidence="7">
    <location>
        <begin position="117"/>
        <end position="136"/>
    </location>
</feature>
<name>A0A1S1Z5U0_FLAPC</name>
<dbReference type="EMBL" id="JRYR02000001">
    <property type="protein sequence ID" value="OHX68523.1"/>
    <property type="molecule type" value="Genomic_DNA"/>
</dbReference>
<dbReference type="Pfam" id="PF14715">
    <property type="entry name" value="FixP_N"/>
    <property type="match status" value="1"/>
</dbReference>
<feature type="transmembrane region" description="Helical" evidence="7">
    <location>
        <begin position="25"/>
        <end position="51"/>
    </location>
</feature>
<dbReference type="GO" id="GO:0009055">
    <property type="term" value="F:electron transfer activity"/>
    <property type="evidence" value="ECO:0007669"/>
    <property type="project" value="InterPro"/>
</dbReference>
<evidence type="ECO:0000313" key="9">
    <source>
        <dbReference type="EMBL" id="OHX68523.1"/>
    </source>
</evidence>
<dbReference type="GO" id="GO:0020037">
    <property type="term" value="F:heme binding"/>
    <property type="evidence" value="ECO:0007669"/>
    <property type="project" value="InterPro"/>
</dbReference>
<keyword evidence="7" id="KW-0472">Membrane</keyword>
<protein>
    <recommendedName>
        <fullName evidence="8">Cytochrome c domain-containing protein</fullName>
    </recommendedName>
</protein>
<dbReference type="InterPro" id="IPR050597">
    <property type="entry name" value="Cytochrome_c_Oxidase_Subunit"/>
</dbReference>
<accession>A0A1S1Z5U0</accession>
<keyword evidence="10" id="KW-1185">Reference proteome</keyword>
<keyword evidence="7" id="KW-1133">Transmembrane helix</keyword>
<dbReference type="OrthoDB" id="9811281at2"/>
<dbReference type="PROSITE" id="PS51007">
    <property type="entry name" value="CYTC"/>
    <property type="match status" value="1"/>
</dbReference>
<dbReference type="Pfam" id="PF13442">
    <property type="entry name" value="Cytochrome_CBB3"/>
    <property type="match status" value="1"/>
</dbReference>
<dbReference type="InterPro" id="IPR009056">
    <property type="entry name" value="Cyt_c-like_dom"/>
</dbReference>
<dbReference type="GO" id="GO:0046872">
    <property type="term" value="F:metal ion binding"/>
    <property type="evidence" value="ECO:0007669"/>
    <property type="project" value="UniProtKB-KW"/>
</dbReference>
<dbReference type="PANTHER" id="PTHR33751">
    <property type="entry name" value="CBB3-TYPE CYTOCHROME C OXIDASE SUBUNIT FIXP"/>
    <property type="match status" value="1"/>
</dbReference>
<evidence type="ECO:0000259" key="8">
    <source>
        <dbReference type="PROSITE" id="PS51007"/>
    </source>
</evidence>
<dbReference type="Proteomes" id="UP000179797">
    <property type="component" value="Unassembled WGS sequence"/>
</dbReference>
<sequence length="280" mass="30878">MGLTGQSAFAATDQLIYGVDNFDTLLFILIAILGLLFVAIMIVALGLLYVVRQSLQSMPKTEEELAFEKSGETGWWQFFWQKMQAAKPMELEKDILMDHNYDGIQELDNDLPPWWKAMFYICILSSFVYLGVYHWWVESDAEPVSIAEYHETMEEAEAAKKAYLATMANSIDETNVTVSTDAGDLSAGKKVFDGNCKACHGGAGEGGVGPNLTDEYWLHGGDVASIFKTVKYGVTEKGMLAWESKLTPQQMSQVSSYILSLQGTNPPNGKAPQGEKVAAE</sequence>
<dbReference type="InterPro" id="IPR036909">
    <property type="entry name" value="Cyt_c-like_dom_sf"/>
</dbReference>
<evidence type="ECO:0000256" key="3">
    <source>
        <dbReference type="ARBA" id="ARBA00023004"/>
    </source>
</evidence>